<proteinExistence type="predicted"/>
<name>A0ABV8JXK9_9BACL</name>
<dbReference type="InterPro" id="IPR001647">
    <property type="entry name" value="HTH_TetR"/>
</dbReference>
<evidence type="ECO:0000256" key="3">
    <source>
        <dbReference type="ARBA" id="ARBA00023163"/>
    </source>
</evidence>
<dbReference type="SUPFAM" id="SSF46689">
    <property type="entry name" value="Homeodomain-like"/>
    <property type="match status" value="1"/>
</dbReference>
<dbReference type="PANTHER" id="PTHR30055">
    <property type="entry name" value="HTH-TYPE TRANSCRIPTIONAL REGULATOR RUTR"/>
    <property type="match status" value="1"/>
</dbReference>
<keyword evidence="3" id="KW-0804">Transcription</keyword>
<organism evidence="6 7">
    <name type="scientific">Paenibacillus xanthanilyticus</name>
    <dbReference type="NCBI Taxonomy" id="1783531"/>
    <lineage>
        <taxon>Bacteria</taxon>
        <taxon>Bacillati</taxon>
        <taxon>Bacillota</taxon>
        <taxon>Bacilli</taxon>
        <taxon>Bacillales</taxon>
        <taxon>Paenibacillaceae</taxon>
        <taxon>Paenibacillus</taxon>
    </lineage>
</organism>
<accession>A0ABV8JXK9</accession>
<feature type="domain" description="HTH tetR-type" evidence="5">
    <location>
        <begin position="5"/>
        <end position="65"/>
    </location>
</feature>
<keyword evidence="7" id="KW-1185">Reference proteome</keyword>
<evidence type="ECO:0000256" key="4">
    <source>
        <dbReference type="PROSITE-ProRule" id="PRU00335"/>
    </source>
</evidence>
<dbReference type="PANTHER" id="PTHR30055:SF234">
    <property type="entry name" value="HTH-TYPE TRANSCRIPTIONAL REGULATOR BETI"/>
    <property type="match status" value="1"/>
</dbReference>
<dbReference type="RefSeq" id="WP_377717646.1">
    <property type="nucleotide sequence ID" value="NZ_JBHSAM010000014.1"/>
</dbReference>
<gene>
    <name evidence="6" type="ORF">ACFOZ8_04705</name>
</gene>
<dbReference type="InterPro" id="IPR050109">
    <property type="entry name" value="HTH-type_TetR-like_transc_reg"/>
</dbReference>
<reference evidence="7" key="1">
    <citation type="journal article" date="2019" name="Int. J. Syst. Evol. Microbiol.">
        <title>The Global Catalogue of Microorganisms (GCM) 10K type strain sequencing project: providing services to taxonomists for standard genome sequencing and annotation.</title>
        <authorList>
            <consortium name="The Broad Institute Genomics Platform"/>
            <consortium name="The Broad Institute Genome Sequencing Center for Infectious Disease"/>
            <person name="Wu L."/>
            <person name="Ma J."/>
        </authorList>
    </citation>
    <scope>NUCLEOTIDE SEQUENCE [LARGE SCALE GENOMIC DNA]</scope>
    <source>
        <strain evidence="7">IBRC-M 10987</strain>
    </source>
</reference>
<sequence>MPKIIVTEEQWIESGLKRFARNGSDGLVIESMASELGCSKSSFYWYFDNRSEFIAKIVNQWAYLATVHVMDKANNAEDPETRLTALLTQMFAATQNGDFLFYLRRASRENPQYGALLEQVEQTRMDYARQLLIQAGTDAETAACKSSLLYHYYLGWYERHKHLPVGDEERDRHISMLRSQLLGI</sequence>
<dbReference type="PROSITE" id="PS50977">
    <property type="entry name" value="HTH_TETR_2"/>
    <property type="match status" value="1"/>
</dbReference>
<evidence type="ECO:0000259" key="5">
    <source>
        <dbReference type="PROSITE" id="PS50977"/>
    </source>
</evidence>
<dbReference type="EMBL" id="JBHSAM010000014">
    <property type="protein sequence ID" value="MFC4098952.1"/>
    <property type="molecule type" value="Genomic_DNA"/>
</dbReference>
<protein>
    <submittedName>
        <fullName evidence="6">TetR/AcrR family transcriptional regulator</fullName>
    </submittedName>
</protein>
<keyword evidence="2 4" id="KW-0238">DNA-binding</keyword>
<evidence type="ECO:0000313" key="7">
    <source>
        <dbReference type="Proteomes" id="UP001595715"/>
    </source>
</evidence>
<evidence type="ECO:0000256" key="1">
    <source>
        <dbReference type="ARBA" id="ARBA00023015"/>
    </source>
</evidence>
<dbReference type="Gene3D" id="1.10.357.10">
    <property type="entry name" value="Tetracycline Repressor, domain 2"/>
    <property type="match status" value="1"/>
</dbReference>
<feature type="DNA-binding region" description="H-T-H motif" evidence="4">
    <location>
        <begin position="28"/>
        <end position="47"/>
    </location>
</feature>
<dbReference type="InterPro" id="IPR009057">
    <property type="entry name" value="Homeodomain-like_sf"/>
</dbReference>
<dbReference type="Proteomes" id="UP001595715">
    <property type="component" value="Unassembled WGS sequence"/>
</dbReference>
<evidence type="ECO:0000313" key="6">
    <source>
        <dbReference type="EMBL" id="MFC4098952.1"/>
    </source>
</evidence>
<comment type="caution">
    <text evidence="6">The sequence shown here is derived from an EMBL/GenBank/DDBJ whole genome shotgun (WGS) entry which is preliminary data.</text>
</comment>
<keyword evidence="1" id="KW-0805">Transcription regulation</keyword>
<evidence type="ECO:0000256" key="2">
    <source>
        <dbReference type="ARBA" id="ARBA00023125"/>
    </source>
</evidence>